<proteinExistence type="predicted"/>
<dbReference type="EMBL" id="CAUH01001688">
    <property type="protein sequence ID" value="CCU75824.1"/>
    <property type="molecule type" value="Genomic_DNA"/>
</dbReference>
<sequence length="160" mass="19233">MRFSRIAIIFQSASFCTTSLAARYSSHINEVNKVFKCDGYNIAQEEYSRAEAEKFSDSDILQNMYQKHYELIRDLRDTRVVQFHDADNGDYEYFDLTLKWFRYTTELDTVDVQFILVIDRQGRACAMMMRKTIYKHRYRGRQIPRISYKLCEVDSRYHIQ</sequence>
<dbReference type="InParanoid" id="N1J8D8"/>
<feature type="signal peptide" evidence="1">
    <location>
        <begin position="1"/>
        <end position="21"/>
    </location>
</feature>
<dbReference type="OrthoDB" id="3604174at2759"/>
<keyword evidence="3" id="KW-1185">Reference proteome</keyword>
<feature type="chain" id="PRO_5004106659" evidence="1">
    <location>
        <begin position="22"/>
        <end position="160"/>
    </location>
</feature>
<accession>N1J8D8</accession>
<organism evidence="2 3">
    <name type="scientific">Blumeria graminis f. sp. hordei (strain DH14)</name>
    <name type="common">Barley powdery mildew</name>
    <name type="synonym">Oidium monilioides f. sp. hordei</name>
    <dbReference type="NCBI Taxonomy" id="546991"/>
    <lineage>
        <taxon>Eukaryota</taxon>
        <taxon>Fungi</taxon>
        <taxon>Dikarya</taxon>
        <taxon>Ascomycota</taxon>
        <taxon>Pezizomycotina</taxon>
        <taxon>Leotiomycetes</taxon>
        <taxon>Erysiphales</taxon>
        <taxon>Erysiphaceae</taxon>
        <taxon>Blumeria</taxon>
        <taxon>Blumeria hordei</taxon>
    </lineage>
</organism>
<dbReference type="HOGENOM" id="CLU_127756_0_1_1"/>
<protein>
    <submittedName>
        <fullName evidence="2">Putative candidate secreted effector protein</fullName>
    </submittedName>
</protein>
<gene>
    <name evidence="2" type="ORF">BGHDH14_bgh03922</name>
</gene>
<dbReference type="AlphaFoldDB" id="N1J8D8"/>
<dbReference type="Proteomes" id="UP000015441">
    <property type="component" value="Unassembled WGS sequence"/>
</dbReference>
<reference evidence="2 3" key="1">
    <citation type="journal article" date="2010" name="Science">
        <title>Genome expansion and gene loss in powdery mildew fungi reveal tradeoffs in extreme parasitism.</title>
        <authorList>
            <person name="Spanu P.D."/>
            <person name="Abbott J.C."/>
            <person name="Amselem J."/>
            <person name="Burgis T.A."/>
            <person name="Soanes D.M."/>
            <person name="Stueber K."/>
            <person name="Ver Loren van Themaat E."/>
            <person name="Brown J.K.M."/>
            <person name="Butcher S.A."/>
            <person name="Gurr S.J."/>
            <person name="Lebrun M.-H."/>
            <person name="Ridout C.J."/>
            <person name="Schulze-Lefert P."/>
            <person name="Talbot N.J."/>
            <person name="Ahmadinejad N."/>
            <person name="Ametz C."/>
            <person name="Barton G.R."/>
            <person name="Benjdia M."/>
            <person name="Bidzinski P."/>
            <person name="Bindschedler L.V."/>
            <person name="Both M."/>
            <person name="Brewer M.T."/>
            <person name="Cadle-Davidson L."/>
            <person name="Cadle-Davidson M.M."/>
            <person name="Collemare J."/>
            <person name="Cramer R."/>
            <person name="Frenkel O."/>
            <person name="Godfrey D."/>
            <person name="Harriman J."/>
            <person name="Hoede C."/>
            <person name="King B.C."/>
            <person name="Klages S."/>
            <person name="Kleemann J."/>
            <person name="Knoll D."/>
            <person name="Koti P.S."/>
            <person name="Kreplak J."/>
            <person name="Lopez-Ruiz F.J."/>
            <person name="Lu X."/>
            <person name="Maekawa T."/>
            <person name="Mahanil S."/>
            <person name="Micali C."/>
            <person name="Milgroom M.G."/>
            <person name="Montana G."/>
            <person name="Noir S."/>
            <person name="O'Connell R.J."/>
            <person name="Oberhaensli S."/>
            <person name="Parlange F."/>
            <person name="Pedersen C."/>
            <person name="Quesneville H."/>
            <person name="Reinhardt R."/>
            <person name="Rott M."/>
            <person name="Sacristan S."/>
            <person name="Schmidt S.M."/>
            <person name="Schoen M."/>
            <person name="Skamnioti P."/>
            <person name="Sommer H."/>
            <person name="Stephens A."/>
            <person name="Takahara H."/>
            <person name="Thordal-Christensen H."/>
            <person name="Vigouroux M."/>
            <person name="Wessling R."/>
            <person name="Wicker T."/>
            <person name="Panstruga R."/>
        </authorList>
    </citation>
    <scope>NUCLEOTIDE SEQUENCE [LARGE SCALE GENOMIC DNA]</scope>
    <source>
        <strain evidence="2">DH14</strain>
    </source>
</reference>
<comment type="caution">
    <text evidence="2">The sequence shown here is derived from an EMBL/GenBank/DDBJ whole genome shotgun (WGS) entry which is preliminary data.</text>
</comment>
<name>N1J8D8_BLUG1</name>
<evidence type="ECO:0000313" key="3">
    <source>
        <dbReference type="Proteomes" id="UP000015441"/>
    </source>
</evidence>
<evidence type="ECO:0000313" key="2">
    <source>
        <dbReference type="EMBL" id="CCU75824.1"/>
    </source>
</evidence>
<evidence type="ECO:0000256" key="1">
    <source>
        <dbReference type="SAM" id="SignalP"/>
    </source>
</evidence>
<keyword evidence="1" id="KW-0732">Signal</keyword>